<dbReference type="PANTHER" id="PTHR30024:SF42">
    <property type="entry name" value="ALIPHATIC SULFONATES-BINDING PROTEIN-RELATED"/>
    <property type="match status" value="1"/>
</dbReference>
<dbReference type="Pfam" id="PF13379">
    <property type="entry name" value="NMT1_2"/>
    <property type="match status" value="1"/>
</dbReference>
<sequence length="332" mass="37257">MKKIVLWLYLIYLATISSAMGLEKIQLRVGYLSLLPQLPIIVSYENDRLHFNHVDVELIKFTSFTSVEAALRVGAIHAASIPIPIILSIASNLHDCKECDLRIVGATHIGGSTLVSKSSGDIHSLKGQMIGVPGLDSVEAFFMMDIMAEKGFQFGLDYKCIGITFDSAIKDIQSDTIKAFYLPEPWPSIAVKKAGAAFMDEPLFDVDQPTTLLVMSEKMMSHELPTTEWLQSIVRACDFIENDITKTNAMQVAIIQQKYFNFSKETVIQSLTQRKGGIQFKPKIPDIDYINKVMTKATELKLIMRSVAFDQLLNTKGFIPKKNRLKIKRTLF</sequence>
<accession>A0A1V1PIV4</accession>
<dbReference type="PANTHER" id="PTHR30024">
    <property type="entry name" value="ALIPHATIC SULFONATES-BINDING PROTEIN-RELATED"/>
    <property type="match status" value="1"/>
</dbReference>
<comment type="caution">
    <text evidence="1">The sequence shown here is derived from an EMBL/GenBank/DDBJ whole genome shotgun (WGS) entry which is preliminary data.</text>
</comment>
<protein>
    <recommendedName>
        <fullName evidence="3">ABC transporter substrate-binding protein</fullName>
    </recommendedName>
</protein>
<dbReference type="Gene3D" id="3.40.190.10">
    <property type="entry name" value="Periplasmic binding protein-like II"/>
    <property type="match status" value="2"/>
</dbReference>
<dbReference type="AlphaFoldDB" id="A0A1V1PIV4"/>
<evidence type="ECO:0000313" key="2">
    <source>
        <dbReference type="Proteomes" id="UP000189670"/>
    </source>
</evidence>
<reference evidence="2" key="1">
    <citation type="submission" date="2012-11" db="EMBL/GenBank/DDBJ databases">
        <authorList>
            <person name="Lucero-Rivera Y.E."/>
            <person name="Tovar-Ramirez D."/>
        </authorList>
    </citation>
    <scope>NUCLEOTIDE SEQUENCE [LARGE SCALE GENOMIC DNA]</scope>
    <source>
        <strain evidence="2">Araruama</strain>
    </source>
</reference>
<gene>
    <name evidence="1" type="ORF">OMM_00038</name>
</gene>
<dbReference type="SUPFAM" id="SSF53850">
    <property type="entry name" value="Periplasmic binding protein-like II"/>
    <property type="match status" value="1"/>
</dbReference>
<dbReference type="EMBL" id="ATBP01000001">
    <property type="protein sequence ID" value="ETR74708.1"/>
    <property type="molecule type" value="Genomic_DNA"/>
</dbReference>
<organism evidence="1 2">
    <name type="scientific">Candidatus Magnetoglobus multicellularis str. Araruama</name>
    <dbReference type="NCBI Taxonomy" id="890399"/>
    <lineage>
        <taxon>Bacteria</taxon>
        <taxon>Pseudomonadati</taxon>
        <taxon>Thermodesulfobacteriota</taxon>
        <taxon>Desulfobacteria</taxon>
        <taxon>Desulfobacterales</taxon>
        <taxon>Desulfobacteraceae</taxon>
        <taxon>Candidatus Magnetoglobus</taxon>
    </lineage>
</organism>
<evidence type="ECO:0000313" key="1">
    <source>
        <dbReference type="EMBL" id="ETR74708.1"/>
    </source>
</evidence>
<evidence type="ECO:0008006" key="3">
    <source>
        <dbReference type="Google" id="ProtNLM"/>
    </source>
</evidence>
<name>A0A1V1PIV4_9BACT</name>
<dbReference type="Proteomes" id="UP000189670">
    <property type="component" value="Unassembled WGS sequence"/>
</dbReference>
<proteinExistence type="predicted"/>